<dbReference type="RefSeq" id="WP_145419486.1">
    <property type="nucleotide sequence ID" value="NZ_CP036526.1"/>
</dbReference>
<dbReference type="Pfam" id="PF00557">
    <property type="entry name" value="Peptidase_M24"/>
    <property type="match status" value="1"/>
</dbReference>
<dbReference type="EC" id="3.4.-.-" evidence="7"/>
<dbReference type="PANTHER" id="PTHR46112:SF3">
    <property type="entry name" value="AMINOPEPTIDASE YPDF"/>
    <property type="match status" value="1"/>
</dbReference>
<dbReference type="EMBL" id="CP036526">
    <property type="protein sequence ID" value="QDT11692.1"/>
    <property type="molecule type" value="Genomic_DNA"/>
</dbReference>
<evidence type="ECO:0000313" key="7">
    <source>
        <dbReference type="EMBL" id="QDT11692.1"/>
    </source>
</evidence>
<feature type="domain" description="Peptidase M24" evidence="6">
    <location>
        <begin position="136"/>
        <end position="360"/>
    </location>
</feature>
<dbReference type="Gene3D" id="3.90.230.10">
    <property type="entry name" value="Creatinase/methionine aminopeptidase superfamily"/>
    <property type="match status" value="1"/>
</dbReference>
<organism evidence="7 8">
    <name type="scientific">Stieleria marina</name>
    <dbReference type="NCBI Taxonomy" id="1930275"/>
    <lineage>
        <taxon>Bacteria</taxon>
        <taxon>Pseudomonadati</taxon>
        <taxon>Planctomycetota</taxon>
        <taxon>Planctomycetia</taxon>
        <taxon>Pirellulales</taxon>
        <taxon>Pirellulaceae</taxon>
        <taxon>Stieleria</taxon>
    </lineage>
</organism>
<proteinExistence type="inferred from homology"/>
<evidence type="ECO:0000259" key="6">
    <source>
        <dbReference type="Pfam" id="PF00557"/>
    </source>
</evidence>
<dbReference type="InterPro" id="IPR000994">
    <property type="entry name" value="Pept_M24"/>
</dbReference>
<keyword evidence="8" id="KW-1185">Reference proteome</keyword>
<dbReference type="GO" id="GO:0006508">
    <property type="term" value="P:proteolysis"/>
    <property type="evidence" value="ECO:0007669"/>
    <property type="project" value="UniProtKB-KW"/>
</dbReference>
<dbReference type="InterPro" id="IPR050659">
    <property type="entry name" value="Peptidase_M24B"/>
</dbReference>
<dbReference type="InterPro" id="IPR001131">
    <property type="entry name" value="Peptidase_M24B_aminopep-P_CS"/>
</dbReference>
<evidence type="ECO:0000256" key="5">
    <source>
        <dbReference type="RuleBase" id="RU000590"/>
    </source>
</evidence>
<dbReference type="Proteomes" id="UP000319817">
    <property type="component" value="Chromosome"/>
</dbReference>
<accession>A0A517NX31</accession>
<protein>
    <submittedName>
        <fullName evidence="7">Putative peptidase</fullName>
        <ecNumber evidence="7">3.4.-.-</ecNumber>
    </submittedName>
</protein>
<reference evidence="7 8" key="1">
    <citation type="submission" date="2019-02" db="EMBL/GenBank/DDBJ databases">
        <title>Deep-cultivation of Planctomycetes and their phenomic and genomic characterization uncovers novel biology.</title>
        <authorList>
            <person name="Wiegand S."/>
            <person name="Jogler M."/>
            <person name="Boedeker C."/>
            <person name="Pinto D."/>
            <person name="Vollmers J."/>
            <person name="Rivas-Marin E."/>
            <person name="Kohn T."/>
            <person name="Peeters S.H."/>
            <person name="Heuer A."/>
            <person name="Rast P."/>
            <person name="Oberbeckmann S."/>
            <person name="Bunk B."/>
            <person name="Jeske O."/>
            <person name="Meyerdierks A."/>
            <person name="Storesund J.E."/>
            <person name="Kallscheuer N."/>
            <person name="Luecker S."/>
            <person name="Lage O.M."/>
            <person name="Pohl T."/>
            <person name="Merkel B.J."/>
            <person name="Hornburger P."/>
            <person name="Mueller R.-W."/>
            <person name="Bruemmer F."/>
            <person name="Labrenz M."/>
            <person name="Spormann A.M."/>
            <person name="Op den Camp H."/>
            <person name="Overmann J."/>
            <person name="Amann R."/>
            <person name="Jetten M.S.M."/>
            <person name="Mascher T."/>
            <person name="Medema M.H."/>
            <person name="Devos D.P."/>
            <person name="Kaster A.-K."/>
            <person name="Ovreas L."/>
            <person name="Rohde M."/>
            <person name="Galperin M.Y."/>
            <person name="Jogler C."/>
        </authorList>
    </citation>
    <scope>NUCLEOTIDE SEQUENCE [LARGE SCALE GENOMIC DNA]</scope>
    <source>
        <strain evidence="7 8">K23_9</strain>
    </source>
</reference>
<keyword evidence="3 7" id="KW-0378">Hydrolase</keyword>
<evidence type="ECO:0000256" key="3">
    <source>
        <dbReference type="ARBA" id="ARBA00022801"/>
    </source>
</evidence>
<dbReference type="PANTHER" id="PTHR46112">
    <property type="entry name" value="AMINOPEPTIDASE"/>
    <property type="match status" value="1"/>
</dbReference>
<keyword evidence="1" id="KW-0645">Protease</keyword>
<dbReference type="GO" id="GO:0008237">
    <property type="term" value="F:metallopeptidase activity"/>
    <property type="evidence" value="ECO:0007669"/>
    <property type="project" value="UniProtKB-KW"/>
</dbReference>
<name>A0A517NX31_9BACT</name>
<dbReference type="OrthoDB" id="9806388at2"/>
<dbReference type="CDD" id="cd01066">
    <property type="entry name" value="APP_MetAP"/>
    <property type="match status" value="1"/>
</dbReference>
<dbReference type="AlphaFoldDB" id="A0A517NX31"/>
<sequence length="377" mass="40274">MAHKILAGFAISNASLFRRLGVPLGDPAAWLEIDDEKIALVRDLEMDRVRSKSQADSVTCPARHEPMSGLSADRETATAQAAAELFRSRDVSLVVADRTLPYIFAWHLQQAGITVQYDDELGVLDRRTKSEQEIEYLAKAQAITEDVMKLMCETIAGANVTGSGQLQIGGQPLTSERIKAMAAIEFLNRGCTTGHGAIVATAPHVADCHHSGEGVLKTSVPVIVDLFPRDESTRYWGDCTRTVVHGEPSDVVKAMHAAVVAAKAASTAALTAGNLAGDIHKAGEDVLIEAGYPVSRGELTDQPSIQHGTGHGIGLDLHEPILLDHGGGKVLAGEVFTVEPGLYGRKVGGVRIEDMLVVTDGEARNINQLHDGLDWTT</sequence>
<keyword evidence="4" id="KW-0482">Metalloprotease</keyword>
<keyword evidence="2 5" id="KW-0479">Metal-binding</keyword>
<evidence type="ECO:0000256" key="4">
    <source>
        <dbReference type="ARBA" id="ARBA00023049"/>
    </source>
</evidence>
<dbReference type="GO" id="GO:0046872">
    <property type="term" value="F:metal ion binding"/>
    <property type="evidence" value="ECO:0007669"/>
    <property type="project" value="UniProtKB-KW"/>
</dbReference>
<dbReference type="PROSITE" id="PS00491">
    <property type="entry name" value="PROLINE_PEPTIDASE"/>
    <property type="match status" value="1"/>
</dbReference>
<dbReference type="SUPFAM" id="SSF55920">
    <property type="entry name" value="Creatinase/aminopeptidase"/>
    <property type="match status" value="1"/>
</dbReference>
<evidence type="ECO:0000256" key="1">
    <source>
        <dbReference type="ARBA" id="ARBA00022670"/>
    </source>
</evidence>
<comment type="similarity">
    <text evidence="5">Belongs to the peptidase M24B family.</text>
</comment>
<gene>
    <name evidence="7" type="ORF">K239x_36920</name>
</gene>
<evidence type="ECO:0000256" key="2">
    <source>
        <dbReference type="ARBA" id="ARBA00022723"/>
    </source>
</evidence>
<dbReference type="InterPro" id="IPR036005">
    <property type="entry name" value="Creatinase/aminopeptidase-like"/>
</dbReference>
<evidence type="ECO:0000313" key="8">
    <source>
        <dbReference type="Proteomes" id="UP000319817"/>
    </source>
</evidence>